<keyword evidence="2" id="KW-1185">Reference proteome</keyword>
<reference evidence="1" key="1">
    <citation type="submission" date="2024-03" db="EMBL/GenBank/DDBJ databases">
        <title>Novel Streptomyces species of biotechnological and ecological value are a feature of Machair soil.</title>
        <authorList>
            <person name="Prole J.R."/>
            <person name="Goodfellow M."/>
            <person name="Allenby N."/>
            <person name="Ward A.C."/>
        </authorList>
    </citation>
    <scope>NUCLEOTIDE SEQUENCE</scope>
    <source>
        <strain evidence="1">MS2.AVA.5</strain>
    </source>
</reference>
<organism evidence="1 2">
    <name type="scientific">Streptomyces achmelvichensis</name>
    <dbReference type="NCBI Taxonomy" id="3134111"/>
    <lineage>
        <taxon>Bacteria</taxon>
        <taxon>Bacillati</taxon>
        <taxon>Actinomycetota</taxon>
        <taxon>Actinomycetes</taxon>
        <taxon>Kitasatosporales</taxon>
        <taxon>Streptomycetaceae</taxon>
        <taxon>Streptomyces</taxon>
    </lineage>
</organism>
<gene>
    <name evidence="1" type="ORF">WKI67_42520</name>
</gene>
<sequence length="50" mass="5599">MSSPSQHTAPTDVETYADPQRQRRYIAAMKRIASERQPGPVRVYLTVAPA</sequence>
<protein>
    <submittedName>
        <fullName evidence="1">Uncharacterized protein</fullName>
    </submittedName>
</protein>
<name>A0ACC6Q877_9ACTN</name>
<evidence type="ECO:0000313" key="2">
    <source>
        <dbReference type="Proteomes" id="UP001377168"/>
    </source>
</evidence>
<dbReference type="EMBL" id="JBBKAJ010000037">
    <property type="protein sequence ID" value="MEJ8639983.1"/>
    <property type="molecule type" value="Genomic_DNA"/>
</dbReference>
<accession>A0ACC6Q877</accession>
<evidence type="ECO:0000313" key="1">
    <source>
        <dbReference type="EMBL" id="MEJ8639983.1"/>
    </source>
</evidence>
<proteinExistence type="predicted"/>
<dbReference type="Proteomes" id="UP001377168">
    <property type="component" value="Unassembled WGS sequence"/>
</dbReference>
<comment type="caution">
    <text evidence="1">The sequence shown here is derived from an EMBL/GenBank/DDBJ whole genome shotgun (WGS) entry which is preliminary data.</text>
</comment>